<protein>
    <submittedName>
        <fullName evidence="1">Uncharacterized protein</fullName>
    </submittedName>
</protein>
<proteinExistence type="predicted"/>
<evidence type="ECO:0000313" key="2">
    <source>
        <dbReference type="Proteomes" id="UP000613160"/>
    </source>
</evidence>
<evidence type="ECO:0000313" key="1">
    <source>
        <dbReference type="EMBL" id="GGD23633.1"/>
    </source>
</evidence>
<dbReference type="RefSeq" id="WP_188851698.1">
    <property type="nucleotide sequence ID" value="NZ_BMJJ01000006.1"/>
</dbReference>
<organism evidence="1 2">
    <name type="scientific">Aureimonas glaciei</name>
    <dbReference type="NCBI Taxonomy" id="1776957"/>
    <lineage>
        <taxon>Bacteria</taxon>
        <taxon>Pseudomonadati</taxon>
        <taxon>Pseudomonadota</taxon>
        <taxon>Alphaproteobacteria</taxon>
        <taxon>Hyphomicrobiales</taxon>
        <taxon>Aurantimonadaceae</taxon>
        <taxon>Aureimonas</taxon>
    </lineage>
</organism>
<dbReference type="Proteomes" id="UP000613160">
    <property type="component" value="Unassembled WGS sequence"/>
</dbReference>
<accession>A0A917DAN8</accession>
<name>A0A917DAN8_9HYPH</name>
<keyword evidence="2" id="KW-1185">Reference proteome</keyword>
<reference evidence="1" key="2">
    <citation type="submission" date="2020-09" db="EMBL/GenBank/DDBJ databases">
        <authorList>
            <person name="Sun Q."/>
            <person name="Zhou Y."/>
        </authorList>
    </citation>
    <scope>NUCLEOTIDE SEQUENCE</scope>
    <source>
        <strain evidence="1">CGMCC 1.15493</strain>
    </source>
</reference>
<reference evidence="1" key="1">
    <citation type="journal article" date="2014" name="Int. J. Syst. Evol. Microbiol.">
        <title>Complete genome sequence of Corynebacterium casei LMG S-19264T (=DSM 44701T), isolated from a smear-ripened cheese.</title>
        <authorList>
            <consortium name="US DOE Joint Genome Institute (JGI-PGF)"/>
            <person name="Walter F."/>
            <person name="Albersmeier A."/>
            <person name="Kalinowski J."/>
            <person name="Ruckert C."/>
        </authorList>
    </citation>
    <scope>NUCLEOTIDE SEQUENCE</scope>
    <source>
        <strain evidence="1">CGMCC 1.15493</strain>
    </source>
</reference>
<gene>
    <name evidence="1" type="ORF">GCM10011335_28200</name>
</gene>
<dbReference type="EMBL" id="BMJJ01000006">
    <property type="protein sequence ID" value="GGD23633.1"/>
    <property type="molecule type" value="Genomic_DNA"/>
</dbReference>
<dbReference type="AlphaFoldDB" id="A0A917DAN8"/>
<comment type="caution">
    <text evidence="1">The sequence shown here is derived from an EMBL/GenBank/DDBJ whole genome shotgun (WGS) entry which is preliminary data.</text>
</comment>
<sequence>MSTATNNPYAEIDDLAERLLAIATEALGHGESDLVSDRAVRRLMTAAVKLYAGKALLEDRRFRALEGRYDEVVTPTEALIATTEILRALRLGPVEFGLWSHRRPEEDHLRETVDEEV</sequence>